<feature type="compositionally biased region" description="Basic and acidic residues" evidence="1">
    <location>
        <begin position="790"/>
        <end position="800"/>
    </location>
</feature>
<dbReference type="RefSeq" id="XP_013379526.1">
    <property type="nucleotide sequence ID" value="XM_013524072.1"/>
</dbReference>
<feature type="compositionally biased region" description="Polar residues" evidence="1">
    <location>
        <begin position="858"/>
        <end position="871"/>
    </location>
</feature>
<dbReference type="Proteomes" id="UP000085678">
    <property type="component" value="Unplaced"/>
</dbReference>
<organism evidence="2 3">
    <name type="scientific">Lingula anatina</name>
    <name type="common">Brachiopod</name>
    <name type="synonym">Lingula unguis</name>
    <dbReference type="NCBI Taxonomy" id="7574"/>
    <lineage>
        <taxon>Eukaryota</taxon>
        <taxon>Metazoa</taxon>
        <taxon>Spiralia</taxon>
        <taxon>Lophotrochozoa</taxon>
        <taxon>Brachiopoda</taxon>
        <taxon>Linguliformea</taxon>
        <taxon>Lingulata</taxon>
        <taxon>Lingulida</taxon>
        <taxon>Linguloidea</taxon>
        <taxon>Lingulidae</taxon>
        <taxon>Lingula</taxon>
    </lineage>
</organism>
<dbReference type="AlphaFoldDB" id="A0A1S3H220"/>
<dbReference type="Pfam" id="PF14924">
    <property type="entry name" value="MAP10_N"/>
    <property type="match status" value="1"/>
</dbReference>
<evidence type="ECO:0000313" key="3">
    <source>
        <dbReference type="RefSeq" id="XP_013379526.1"/>
    </source>
</evidence>
<feature type="compositionally biased region" description="Low complexity" evidence="1">
    <location>
        <begin position="908"/>
        <end position="919"/>
    </location>
</feature>
<feature type="compositionally biased region" description="Polar residues" evidence="1">
    <location>
        <begin position="605"/>
        <end position="619"/>
    </location>
</feature>
<feature type="compositionally biased region" description="Basic and acidic residues" evidence="1">
    <location>
        <begin position="574"/>
        <end position="584"/>
    </location>
</feature>
<evidence type="ECO:0000313" key="2">
    <source>
        <dbReference type="Proteomes" id="UP000085678"/>
    </source>
</evidence>
<accession>A0A1S3H220</accession>
<dbReference type="OMA" id="DKHGNFM"/>
<dbReference type="PANTHER" id="PTHR21831:SF2">
    <property type="entry name" value="MICROTUBULE-ASSOCIATED PROTEIN 10"/>
    <property type="match status" value="1"/>
</dbReference>
<feature type="region of interest" description="Disordered" evidence="1">
    <location>
        <begin position="521"/>
        <end position="938"/>
    </location>
</feature>
<dbReference type="GO" id="GO:0008017">
    <property type="term" value="F:microtubule binding"/>
    <property type="evidence" value="ECO:0007669"/>
    <property type="project" value="InterPro"/>
</dbReference>
<dbReference type="GO" id="GO:0032467">
    <property type="term" value="P:positive regulation of cytokinesis"/>
    <property type="evidence" value="ECO:0007669"/>
    <property type="project" value="TreeGrafter"/>
</dbReference>
<dbReference type="PANTHER" id="PTHR21831">
    <property type="entry name" value="MICROTUBULE-ASSOCIATED PROTEIN 10"/>
    <property type="match status" value="1"/>
</dbReference>
<sequence length="938" mass="105419">MNQDSLFSLEVVVDLLNIPAVSCRFPAIAFRLLDYPTLLIHHVDPDLADTIRRKLEMDSFYEIPAQFSELKDKQGNFPIKKGKSCLYKISAETLHMHLTNTPLYVMIIDTYPKVPKLLGSSTVTLQNTIDHVVADIKANGLSLPSVHGGKGTYRLYNLMGSEIGYITMGHRLFSLGYSLLSHIPEQAITKTQKQEIPEKEATDSKHKEDIVQTVDTIMTDLEIKGKNSNVVISEPDENRENKKPELLTQFTQTDAEKKSKQLQVKSINPDVDSLNDIFVNNIDCPPPLFYNSKAETGSSFKLLNDLYAKQDAYDNSSDETASGIESEISDLSLEEPVHDHTTYHRQTHTGEWKVRRTDPYDMTPQPLPSVDNFPLLNALFRELTNLQHQRSRPEPQKSKPQVTVVRHVPYDHVSPGKQPKTPLVRGISVPNLVTDVEPEPTDDYLIQQQPRSARHPHSHKTHRYHECEDPSHHKKKVPKDKGWLRQTPVYGQHKTKLKFGMTNTQRLRMARTNPEVLATMEKQLSSPRPKKKPVHHEHQGERREFAKVAETSTLVQGVPFEQEPEVVGTPQRPKVAETAEIQRSEKKHRKPVPTPRLSRDLTRESLFNSPAPSSRQSPVPASRKPLVTQTRVLTAVHGGDVVQSPDIPDSQYSLTTSSKRSIEVHIPQAGGEEEEYDKASQGTSDVSIVFSDDASQQGNVKPVYNPGFPEDDDDDINSVTSAKKQDGTQYSDYSEDFEDHGQKTDDEEYPDTVVENKKLFETEEEKSVGSNHSPKSVNSKQSQTSVRSKNSRESEKKSEHSQSSAASKLRIHPPLAPTLSSKSPVVAPRHSMQKRLLERSDSFDRDSSPEPQPRPRHTTVTSHRSPKSPSGSPGHRQSPRPPVSPSPPQSPRPRISRQPRVKRESVHTDSVSSYSPSDPDNMEFSMGTSMDTADGTLR</sequence>
<dbReference type="GO" id="GO:0005813">
    <property type="term" value="C:centrosome"/>
    <property type="evidence" value="ECO:0007669"/>
    <property type="project" value="TreeGrafter"/>
</dbReference>
<feature type="compositionally biased region" description="Polar residues" evidence="1">
    <location>
        <begin position="768"/>
        <end position="784"/>
    </location>
</feature>
<keyword evidence="2" id="KW-1185">Reference proteome</keyword>
<protein>
    <submittedName>
        <fullName evidence="3">Microtubule-associated protein 10</fullName>
    </submittedName>
</protein>
<dbReference type="GO" id="GO:1990023">
    <property type="term" value="C:mitotic spindle midzone"/>
    <property type="evidence" value="ECO:0007669"/>
    <property type="project" value="TreeGrafter"/>
</dbReference>
<dbReference type="KEGG" id="lak:106151012"/>
<feature type="compositionally biased region" description="Basic and acidic residues" evidence="1">
    <location>
        <begin position="536"/>
        <end position="547"/>
    </location>
</feature>
<dbReference type="GO" id="GO:0031122">
    <property type="term" value="P:cytoplasmic microtubule organization"/>
    <property type="evidence" value="ECO:0007669"/>
    <property type="project" value="TreeGrafter"/>
</dbReference>
<feature type="region of interest" description="Disordered" evidence="1">
    <location>
        <begin position="449"/>
        <end position="478"/>
    </location>
</feature>
<dbReference type="GO" id="GO:0051256">
    <property type="term" value="P:mitotic spindle midzone assembly"/>
    <property type="evidence" value="ECO:0007669"/>
    <property type="project" value="TreeGrafter"/>
</dbReference>
<dbReference type="GO" id="GO:0097431">
    <property type="term" value="C:mitotic spindle pole"/>
    <property type="evidence" value="ECO:0007669"/>
    <property type="project" value="TreeGrafter"/>
</dbReference>
<dbReference type="InParanoid" id="A0A1S3H220"/>
<evidence type="ECO:0000256" key="1">
    <source>
        <dbReference type="SAM" id="MobiDB-lite"/>
    </source>
</evidence>
<dbReference type="GO" id="GO:0005881">
    <property type="term" value="C:cytoplasmic microtubule"/>
    <property type="evidence" value="ECO:0007669"/>
    <property type="project" value="TreeGrafter"/>
</dbReference>
<name>A0A1S3H220_LINAN</name>
<feature type="compositionally biased region" description="Polar residues" evidence="1">
    <location>
        <begin position="717"/>
        <end position="732"/>
    </location>
</feature>
<proteinExistence type="predicted"/>
<feature type="compositionally biased region" description="Basic residues" evidence="1">
    <location>
        <begin position="452"/>
        <end position="463"/>
    </location>
</feature>
<feature type="compositionally biased region" description="Polar residues" evidence="1">
    <location>
        <begin position="650"/>
        <end position="659"/>
    </location>
</feature>
<reference evidence="3" key="1">
    <citation type="submission" date="2025-08" db="UniProtKB">
        <authorList>
            <consortium name="RefSeq"/>
        </authorList>
    </citation>
    <scope>IDENTIFICATION</scope>
    <source>
        <tissue evidence="3">Gonads</tissue>
    </source>
</reference>
<dbReference type="OrthoDB" id="69809at2759"/>
<feature type="compositionally biased region" description="Basic and acidic residues" evidence="1">
    <location>
        <begin position="754"/>
        <end position="767"/>
    </location>
</feature>
<feature type="compositionally biased region" description="Basic and acidic residues" evidence="1">
    <location>
        <begin position="835"/>
        <end position="848"/>
    </location>
</feature>
<feature type="compositionally biased region" description="Pro residues" evidence="1">
    <location>
        <begin position="879"/>
        <end position="891"/>
    </location>
</feature>
<gene>
    <name evidence="3" type="primary">LOC106151012</name>
</gene>
<dbReference type="InterPro" id="IPR039302">
    <property type="entry name" value="MAP10"/>
</dbReference>
<dbReference type="GO" id="GO:0030496">
    <property type="term" value="C:midbody"/>
    <property type="evidence" value="ECO:0007669"/>
    <property type="project" value="TreeGrafter"/>
</dbReference>
<dbReference type="GeneID" id="106151012"/>